<dbReference type="EMBL" id="JNUP01000031">
    <property type="protein sequence ID" value="KGE73323.1"/>
    <property type="molecule type" value="Genomic_DNA"/>
</dbReference>
<evidence type="ECO:0000256" key="1">
    <source>
        <dbReference type="ARBA" id="ARBA00022679"/>
    </source>
</evidence>
<dbReference type="Pfam" id="PF08003">
    <property type="entry name" value="Methyltransf_9"/>
    <property type="match status" value="1"/>
</dbReference>
<dbReference type="Gene3D" id="3.40.50.150">
    <property type="entry name" value="Vaccinia Virus protein VP39"/>
    <property type="match status" value="1"/>
</dbReference>
<dbReference type="SUPFAM" id="SSF53335">
    <property type="entry name" value="S-adenosyl-L-methionine-dependent methyltransferases"/>
    <property type="match status" value="1"/>
</dbReference>
<evidence type="ECO:0000313" key="4">
    <source>
        <dbReference type="Proteomes" id="UP000029692"/>
    </source>
</evidence>
<organism evidence="3 4">
    <name type="scientific">Spirochaeta lutea</name>
    <dbReference type="NCBI Taxonomy" id="1480694"/>
    <lineage>
        <taxon>Bacteria</taxon>
        <taxon>Pseudomonadati</taxon>
        <taxon>Spirochaetota</taxon>
        <taxon>Spirochaetia</taxon>
        <taxon>Spirochaetales</taxon>
        <taxon>Spirochaetaceae</taxon>
        <taxon>Spirochaeta</taxon>
    </lineage>
</organism>
<dbReference type="InterPro" id="IPR029063">
    <property type="entry name" value="SAM-dependent_MTases_sf"/>
</dbReference>
<dbReference type="STRING" id="1480694.DC28_04115"/>
<keyword evidence="4" id="KW-1185">Reference proteome</keyword>
<dbReference type="InterPro" id="IPR027555">
    <property type="entry name" value="Mo5U34_MeTrfas-like"/>
</dbReference>
<proteinExistence type="inferred from homology"/>
<comment type="caution">
    <text evidence="3">The sequence shown here is derived from an EMBL/GenBank/DDBJ whole genome shotgun (WGS) entry which is preliminary data.</text>
</comment>
<dbReference type="PANTHER" id="PTHR43464:SF95">
    <property type="entry name" value="TRNA U34 CARBOXYMETHYLTRANSFERASE"/>
    <property type="match status" value="1"/>
</dbReference>
<dbReference type="HAMAP" id="MF_01590">
    <property type="entry name" value="tRNA_carboxymethyltr_CmoB"/>
    <property type="match status" value="1"/>
</dbReference>
<dbReference type="Proteomes" id="UP000029692">
    <property type="component" value="Unassembled WGS sequence"/>
</dbReference>
<dbReference type="GO" id="GO:0002098">
    <property type="term" value="P:tRNA wobble uridine modification"/>
    <property type="evidence" value="ECO:0007669"/>
    <property type="project" value="InterPro"/>
</dbReference>
<protein>
    <recommendedName>
        <fullName evidence="5">tRNA U34 carboxymethyltransferase</fullName>
    </recommendedName>
</protein>
<dbReference type="CDD" id="cd02440">
    <property type="entry name" value="AdoMet_MTases"/>
    <property type="match status" value="1"/>
</dbReference>
<dbReference type="GO" id="GO:0016765">
    <property type="term" value="F:transferase activity, transferring alkyl or aryl (other than methyl) groups"/>
    <property type="evidence" value="ECO:0007669"/>
    <property type="project" value="InterPro"/>
</dbReference>
<reference evidence="3 4" key="1">
    <citation type="submission" date="2014-05" db="EMBL/GenBank/DDBJ databases">
        <title>De novo Genome Sequence of Spirocheata sp.</title>
        <authorList>
            <person name="Shivani Y."/>
            <person name="Subhash Y."/>
            <person name="Tushar L."/>
            <person name="Sasikala C."/>
            <person name="Ramana C.V."/>
        </authorList>
    </citation>
    <scope>NUCLEOTIDE SEQUENCE [LARGE SCALE GENOMIC DNA]</scope>
    <source>
        <strain evidence="3 4">JC230</strain>
    </source>
</reference>
<accession>A0A098R0Z0</accession>
<gene>
    <name evidence="3" type="ORF">DC28_04115</name>
</gene>
<evidence type="ECO:0000256" key="2">
    <source>
        <dbReference type="ARBA" id="ARBA00022694"/>
    </source>
</evidence>
<dbReference type="PANTHER" id="PTHR43464">
    <property type="entry name" value="METHYLTRANSFERASE"/>
    <property type="match status" value="1"/>
</dbReference>
<keyword evidence="1" id="KW-0808">Transferase</keyword>
<keyword evidence="2" id="KW-0819">tRNA processing</keyword>
<dbReference type="NCBIfam" id="NF011650">
    <property type="entry name" value="PRK15068.1"/>
    <property type="match status" value="1"/>
</dbReference>
<evidence type="ECO:0008006" key="5">
    <source>
        <dbReference type="Google" id="ProtNLM"/>
    </source>
</evidence>
<name>A0A098R0Z0_9SPIO</name>
<dbReference type="AlphaFoldDB" id="A0A098R0Z0"/>
<sequence>MLTEVLRELGSEPWLSKGLPQAFGDGAIARSCQLLDGMRQSGHALLAQMEQLLGARQAAGPQGNSGAASFEGDSTAPGLPHLKASGALAFPPAARDILTGLKPWRKGPFMFGDVYVDTEWRSDWKWDRIAGQIAPLAGRRVLDVGCGSGYHLWRMLLEGADLGVGVEPFLVSTAQFYLCRGLVGSPPPRVGVLPLTLEELPPNSQCFDTVFSMGVLYHQRSPFDHLFQLKAALAPQGELVLETLIIPQEYGQILVPRDRYAKMRNVWFIPSLDELLHWVRRAGFVREAVLDITPTTLQEQRSTPWMTFESLEDFLDPQDPSRTVEGYPAPLRASLRAERN</sequence>
<evidence type="ECO:0000313" key="3">
    <source>
        <dbReference type="EMBL" id="KGE73323.1"/>
    </source>
</evidence>
<dbReference type="InterPro" id="IPR010017">
    <property type="entry name" value="CmoB"/>
</dbReference>
<dbReference type="NCBIfam" id="TIGR00452">
    <property type="entry name" value="tRNA 5-methoxyuridine(34)/uridine 5-oxyacetic acid(34) synthase CmoB"/>
    <property type="match status" value="1"/>
</dbReference>
<dbReference type="GO" id="GO:0008168">
    <property type="term" value="F:methyltransferase activity"/>
    <property type="evidence" value="ECO:0007669"/>
    <property type="project" value="TreeGrafter"/>
</dbReference>
<dbReference type="eggNOG" id="COG2227">
    <property type="taxonomic scope" value="Bacteria"/>
</dbReference>